<feature type="transmembrane region" description="Helical" evidence="13">
    <location>
        <begin position="296"/>
        <end position="322"/>
    </location>
</feature>
<proteinExistence type="predicted"/>
<dbReference type="AlphaFoldDB" id="A0AAV6WZM5"/>
<dbReference type="Pfam" id="PF08263">
    <property type="entry name" value="LRRNT_2"/>
    <property type="match status" value="1"/>
</dbReference>
<dbReference type="PANTHER" id="PTHR48007:SF64">
    <property type="entry name" value="POLLEN RECEPTOR-LIKE KINASE 1"/>
    <property type="match status" value="1"/>
</dbReference>
<dbReference type="FunFam" id="3.80.10.10:FF:000400">
    <property type="entry name" value="Nuclear pore complex protein NUP107"/>
    <property type="match status" value="1"/>
</dbReference>
<evidence type="ECO:0000256" key="2">
    <source>
        <dbReference type="ARBA" id="ARBA00022614"/>
    </source>
</evidence>
<evidence type="ECO:0000256" key="7">
    <source>
        <dbReference type="ARBA" id="ARBA00022840"/>
    </source>
</evidence>
<dbReference type="InterPro" id="IPR001611">
    <property type="entry name" value="Leu-rich_rpt"/>
</dbReference>
<keyword evidence="16" id="KW-1185">Reference proteome</keyword>
<protein>
    <recommendedName>
        <fullName evidence="14">Protein kinase domain-containing protein</fullName>
    </recommendedName>
</protein>
<dbReference type="InterPro" id="IPR013210">
    <property type="entry name" value="LRR_N_plant-typ"/>
</dbReference>
<comment type="caution">
    <text evidence="15">The sequence shown here is derived from an EMBL/GenBank/DDBJ whole genome shotgun (WGS) entry which is preliminary data.</text>
</comment>
<reference evidence="15" key="1">
    <citation type="submission" date="2019-10" db="EMBL/GenBank/DDBJ databases">
        <authorList>
            <person name="Zhang R."/>
            <person name="Pan Y."/>
            <person name="Wang J."/>
            <person name="Ma R."/>
            <person name="Yu S."/>
        </authorList>
    </citation>
    <scope>NUCLEOTIDE SEQUENCE</scope>
    <source>
        <strain evidence="15">LA-IB0</strain>
        <tissue evidence="15">Leaf</tissue>
    </source>
</reference>
<dbReference type="Pfam" id="PF13855">
    <property type="entry name" value="LRR_8"/>
    <property type="match status" value="1"/>
</dbReference>
<evidence type="ECO:0000256" key="13">
    <source>
        <dbReference type="SAM" id="Phobius"/>
    </source>
</evidence>
<evidence type="ECO:0000256" key="10">
    <source>
        <dbReference type="ARBA" id="ARBA00023180"/>
    </source>
</evidence>
<keyword evidence="8 13" id="KW-1133">Transmembrane helix</keyword>
<keyword evidence="7 11" id="KW-0067">ATP-binding</keyword>
<dbReference type="Proteomes" id="UP000826271">
    <property type="component" value="Unassembled WGS sequence"/>
</dbReference>
<evidence type="ECO:0000256" key="6">
    <source>
        <dbReference type="ARBA" id="ARBA00022741"/>
    </source>
</evidence>
<dbReference type="PANTHER" id="PTHR48007">
    <property type="entry name" value="LEUCINE-RICH REPEAT RECEPTOR-LIKE PROTEIN KINASE PXC1"/>
    <property type="match status" value="1"/>
</dbReference>
<dbReference type="Gene3D" id="3.30.200.20">
    <property type="entry name" value="Phosphorylase Kinase, domain 1"/>
    <property type="match status" value="1"/>
</dbReference>
<dbReference type="Pfam" id="PF00560">
    <property type="entry name" value="LRR_1"/>
    <property type="match status" value="1"/>
</dbReference>
<organism evidence="15 16">
    <name type="scientific">Buddleja alternifolia</name>
    <dbReference type="NCBI Taxonomy" id="168488"/>
    <lineage>
        <taxon>Eukaryota</taxon>
        <taxon>Viridiplantae</taxon>
        <taxon>Streptophyta</taxon>
        <taxon>Embryophyta</taxon>
        <taxon>Tracheophyta</taxon>
        <taxon>Spermatophyta</taxon>
        <taxon>Magnoliopsida</taxon>
        <taxon>eudicotyledons</taxon>
        <taxon>Gunneridae</taxon>
        <taxon>Pentapetalae</taxon>
        <taxon>asterids</taxon>
        <taxon>lamiids</taxon>
        <taxon>Lamiales</taxon>
        <taxon>Scrophulariaceae</taxon>
        <taxon>Buddlejeae</taxon>
        <taxon>Buddleja</taxon>
    </lineage>
</organism>
<dbReference type="GO" id="GO:0004672">
    <property type="term" value="F:protein kinase activity"/>
    <property type="evidence" value="ECO:0007669"/>
    <property type="project" value="InterPro"/>
</dbReference>
<keyword evidence="10" id="KW-0325">Glycoprotein</keyword>
<evidence type="ECO:0000256" key="8">
    <source>
        <dbReference type="ARBA" id="ARBA00022989"/>
    </source>
</evidence>
<dbReference type="EMBL" id="WHWC01000011">
    <property type="protein sequence ID" value="KAG8373917.1"/>
    <property type="molecule type" value="Genomic_DNA"/>
</dbReference>
<dbReference type="InterPro" id="IPR046959">
    <property type="entry name" value="PRK1-6/SRF4-like"/>
</dbReference>
<name>A0AAV6WZM5_9LAMI</name>
<comment type="subcellular location">
    <subcellularLocation>
        <location evidence="1">Membrane</location>
    </subcellularLocation>
</comment>
<keyword evidence="3 13" id="KW-0812">Transmembrane</keyword>
<evidence type="ECO:0000256" key="5">
    <source>
        <dbReference type="ARBA" id="ARBA00022737"/>
    </source>
</evidence>
<evidence type="ECO:0000313" key="15">
    <source>
        <dbReference type="EMBL" id="KAG8373917.1"/>
    </source>
</evidence>
<dbReference type="SUPFAM" id="SSF52058">
    <property type="entry name" value="L domain-like"/>
    <property type="match status" value="1"/>
</dbReference>
<keyword evidence="4" id="KW-0732">Signal</keyword>
<evidence type="ECO:0000256" key="4">
    <source>
        <dbReference type="ARBA" id="ARBA00022729"/>
    </source>
</evidence>
<dbReference type="Pfam" id="PF00069">
    <property type="entry name" value="Pkinase"/>
    <property type="match status" value="1"/>
</dbReference>
<dbReference type="InterPro" id="IPR000719">
    <property type="entry name" value="Prot_kinase_dom"/>
</dbReference>
<dbReference type="InterPro" id="IPR011009">
    <property type="entry name" value="Kinase-like_dom_sf"/>
</dbReference>
<keyword evidence="9 13" id="KW-0472">Membrane</keyword>
<dbReference type="FunFam" id="3.30.200.20:FF:000307">
    <property type="entry name" value="pollen receptor-like kinase 1"/>
    <property type="match status" value="1"/>
</dbReference>
<dbReference type="Gene3D" id="1.10.510.10">
    <property type="entry name" value="Transferase(Phosphotransferase) domain 1"/>
    <property type="match status" value="1"/>
</dbReference>
<evidence type="ECO:0000256" key="9">
    <source>
        <dbReference type="ARBA" id="ARBA00023136"/>
    </source>
</evidence>
<dbReference type="PROSITE" id="PS00107">
    <property type="entry name" value="PROTEIN_KINASE_ATP"/>
    <property type="match status" value="1"/>
</dbReference>
<feature type="domain" description="Protein kinase" evidence="14">
    <location>
        <begin position="397"/>
        <end position="684"/>
    </location>
</feature>
<keyword evidence="6 11" id="KW-0547">Nucleotide-binding</keyword>
<dbReference type="GO" id="GO:0005524">
    <property type="term" value="F:ATP binding"/>
    <property type="evidence" value="ECO:0007669"/>
    <property type="project" value="UniProtKB-UniRule"/>
</dbReference>
<feature type="binding site" evidence="11">
    <location>
        <position position="425"/>
    </location>
    <ligand>
        <name>ATP</name>
        <dbReference type="ChEBI" id="CHEBI:30616"/>
    </ligand>
</feature>
<dbReference type="InterPro" id="IPR032675">
    <property type="entry name" value="LRR_dom_sf"/>
</dbReference>
<sequence length="708" mass="77963">MFDATSHFILLHSLPSNKSFSFLGLPPPCAHPHVRAPPPLPSPSYLITMARKRIILSIRSLPLLIVFLHFVASSNASDAENLIKFKGSLQNAAALSNWDISKPPCMGSHENWQGVLCDKGKVWGLKLENMGLGGVIDVDTLAKLPDLRTISVMNNNFEGSLPSISRIGVLKTVYLSNNKFSGEIPIGTFDGMTNLKKIYLANNNLSGSIPASMAALPKLMELMLENNEFSGAIPDFPPNRLKLFNASNNKLDGEIPNSLTNFSASSFDGNENLCGGPIKPCTPNTNTQNSSSKDKLPVLTIILVTVLVVVAIAALVIVVIILRRRKKTTHQPAATMATAPPGQPKTASRDLDRMEQGQSGVVSSSAVAAEKKPEQNVKLTFLKEANNNNFDMPDLLKASAEVLGSGVFGSTYKAALNDGRVMVVKRFKHMNNVNREEFSEHMRRLGRLNHENVVSIVAYYYRKEEKLFVADFVENGSLAVHLHGNRSRGLPSPNWPTRLNIIKGVAKGLQYLYNELPSLTAPHGHLKSSNVLLDISFKPLLIDYGLVPVVNQEHAQDHMISYKSPEYKHNRRITKKTDVWSLGMLILEILTGRFPSNFLQQGSGGDDDTDLATWAESVLCDGGDKTEVFDGDMEGTSHCYGEMMKLLKIGLVCCHVDADKRPDIKEVVDKVEEVKEKDIDDDFYSSYTSETDMRSSRGLSDDFKSINI</sequence>
<evidence type="ECO:0000256" key="1">
    <source>
        <dbReference type="ARBA" id="ARBA00004370"/>
    </source>
</evidence>
<feature type="region of interest" description="Disordered" evidence="12">
    <location>
        <begin position="686"/>
        <end position="708"/>
    </location>
</feature>
<evidence type="ECO:0000259" key="14">
    <source>
        <dbReference type="PROSITE" id="PS50011"/>
    </source>
</evidence>
<dbReference type="SUPFAM" id="SSF56112">
    <property type="entry name" value="Protein kinase-like (PK-like)"/>
    <property type="match status" value="1"/>
</dbReference>
<evidence type="ECO:0000313" key="16">
    <source>
        <dbReference type="Proteomes" id="UP000826271"/>
    </source>
</evidence>
<dbReference type="InterPro" id="IPR017441">
    <property type="entry name" value="Protein_kinase_ATP_BS"/>
</dbReference>
<keyword evidence="2" id="KW-0433">Leucine-rich repeat</keyword>
<evidence type="ECO:0000256" key="3">
    <source>
        <dbReference type="ARBA" id="ARBA00022692"/>
    </source>
</evidence>
<keyword evidence="5" id="KW-0677">Repeat</keyword>
<feature type="region of interest" description="Disordered" evidence="12">
    <location>
        <begin position="330"/>
        <end position="350"/>
    </location>
</feature>
<accession>A0AAV6WZM5</accession>
<feature type="compositionally biased region" description="Basic and acidic residues" evidence="12">
    <location>
        <begin position="691"/>
        <end position="708"/>
    </location>
</feature>
<dbReference type="PROSITE" id="PS50011">
    <property type="entry name" value="PROTEIN_KINASE_DOM"/>
    <property type="match status" value="1"/>
</dbReference>
<evidence type="ECO:0000256" key="11">
    <source>
        <dbReference type="PROSITE-ProRule" id="PRU10141"/>
    </source>
</evidence>
<dbReference type="Gene3D" id="3.80.10.10">
    <property type="entry name" value="Ribonuclease Inhibitor"/>
    <property type="match status" value="2"/>
</dbReference>
<gene>
    <name evidence="15" type="ORF">BUALT_Bualt11G0075100</name>
</gene>
<evidence type="ECO:0000256" key="12">
    <source>
        <dbReference type="SAM" id="MobiDB-lite"/>
    </source>
</evidence>
<dbReference type="GO" id="GO:0016020">
    <property type="term" value="C:membrane"/>
    <property type="evidence" value="ECO:0007669"/>
    <property type="project" value="UniProtKB-SubCell"/>
</dbReference>